<dbReference type="InterPro" id="IPR001753">
    <property type="entry name" value="Enoyl-CoA_hydra/iso"/>
</dbReference>
<organism evidence="2 3">
    <name type="scientific">Paracoccus yeei</name>
    <dbReference type="NCBI Taxonomy" id="147645"/>
    <lineage>
        <taxon>Bacteria</taxon>
        <taxon>Pseudomonadati</taxon>
        <taxon>Pseudomonadota</taxon>
        <taxon>Alphaproteobacteria</taxon>
        <taxon>Rhodobacterales</taxon>
        <taxon>Paracoccaceae</taxon>
        <taxon>Paracoccus</taxon>
    </lineage>
</organism>
<dbReference type="EC" id="4.2.1.17" evidence="2"/>
<name>A0A2D2C7E9_9RHOB</name>
<dbReference type="CDD" id="cd06558">
    <property type="entry name" value="crotonase-like"/>
    <property type="match status" value="1"/>
</dbReference>
<evidence type="ECO:0000313" key="3">
    <source>
        <dbReference type="Proteomes" id="UP000229314"/>
    </source>
</evidence>
<keyword evidence="2" id="KW-0456">Lyase</keyword>
<dbReference type="PANTHER" id="PTHR42964">
    <property type="entry name" value="ENOYL-COA HYDRATASE"/>
    <property type="match status" value="1"/>
</dbReference>
<dbReference type="Gene3D" id="3.90.226.10">
    <property type="entry name" value="2-enoyl-CoA Hydratase, Chain A, domain 1"/>
    <property type="match status" value="1"/>
</dbReference>
<gene>
    <name evidence="2" type="ORF">PYTT13_21710</name>
</gene>
<evidence type="ECO:0000313" key="2">
    <source>
        <dbReference type="EMBL" id="ATQ58438.1"/>
    </source>
</evidence>
<dbReference type="GO" id="GO:0004300">
    <property type="term" value="F:enoyl-CoA hydratase activity"/>
    <property type="evidence" value="ECO:0007669"/>
    <property type="project" value="UniProtKB-EC"/>
</dbReference>
<dbReference type="AlphaFoldDB" id="A0A2D2C7E9"/>
<accession>A0A2D2C7E9</accession>
<protein>
    <submittedName>
        <fullName evidence="2">Enoyl-CoA hydratase</fullName>
        <ecNumber evidence="2">4.2.1.17</ecNumber>
    </submittedName>
</protein>
<dbReference type="GeneID" id="78900259"/>
<comment type="similarity">
    <text evidence="1">Belongs to the enoyl-CoA hydratase/isomerase family.</text>
</comment>
<reference evidence="2 3" key="1">
    <citation type="submission" date="2017-10" db="EMBL/GenBank/DDBJ databases">
        <title>Complete genome sequence of Paracoccus yeei TT13 isolated from human skin.</title>
        <authorList>
            <person name="Lee K."/>
            <person name="Lim J.Y."/>
            <person name="Hwang I."/>
        </authorList>
    </citation>
    <scope>NUCLEOTIDE SEQUENCE [LARGE SCALE GENOMIC DNA]</scope>
    <source>
        <strain evidence="2 3">TT13</strain>
        <plasmid evidence="3">Plasmid ptt13-4</plasmid>
    </source>
</reference>
<dbReference type="Proteomes" id="UP000229314">
    <property type="component" value="Plasmid pTT13-4"/>
</dbReference>
<proteinExistence type="inferred from homology"/>
<evidence type="ECO:0000256" key="1">
    <source>
        <dbReference type="ARBA" id="ARBA00005254"/>
    </source>
</evidence>
<dbReference type="SUPFAM" id="SSF52096">
    <property type="entry name" value="ClpP/crotonase"/>
    <property type="match status" value="1"/>
</dbReference>
<dbReference type="RefSeq" id="WP_099650750.1">
    <property type="nucleotide sequence ID" value="NZ_CAJGAB010000016.1"/>
</dbReference>
<sequence length="253" mass="26449">MMRTILIQRDAQGIATLTLNRPDKHHAMDARMIGELTEAAALLGEDADVRAVVLASTGPTFCAGGDLEWMRAQQAADRAGKMAEAGRLSAMLAALNALPKPLIARVQGHAYGGGLGLIAVSDIAIAATGVRLALTETRLGLIPATIGPFVVARMGQGMARQVFFTGQAFGTDFALRAGLIHDACLPEALEERVAATAAAVLKTAPGAVARAKALCLRLGRDQADDIAASITALADCWESPEAQDRIRAFLGQR</sequence>
<dbReference type="Pfam" id="PF00378">
    <property type="entry name" value="ECH_1"/>
    <property type="match status" value="1"/>
</dbReference>
<geneLocation type="plasmid" evidence="3">
    <name>ptt13-4</name>
</geneLocation>
<dbReference type="InterPro" id="IPR051683">
    <property type="entry name" value="Enoyl-CoA_Hydratase/Isomerase"/>
</dbReference>
<keyword evidence="2" id="KW-0614">Plasmid</keyword>
<dbReference type="PANTHER" id="PTHR42964:SF1">
    <property type="entry name" value="POLYKETIDE BIOSYNTHESIS ENOYL-COA HYDRATASE PKSH-RELATED"/>
    <property type="match status" value="1"/>
</dbReference>
<dbReference type="InterPro" id="IPR029045">
    <property type="entry name" value="ClpP/crotonase-like_dom_sf"/>
</dbReference>
<dbReference type="EMBL" id="CP024426">
    <property type="protein sequence ID" value="ATQ58438.1"/>
    <property type="molecule type" value="Genomic_DNA"/>
</dbReference>